<dbReference type="Proteomes" id="UP001217089">
    <property type="component" value="Unassembled WGS sequence"/>
</dbReference>
<evidence type="ECO:0008006" key="3">
    <source>
        <dbReference type="Google" id="ProtNLM"/>
    </source>
</evidence>
<keyword evidence="2" id="KW-1185">Reference proteome</keyword>
<comment type="caution">
    <text evidence="1">The sequence shown here is derived from an EMBL/GenBank/DDBJ whole genome shotgun (WGS) entry which is preliminary data.</text>
</comment>
<evidence type="ECO:0000313" key="2">
    <source>
        <dbReference type="Proteomes" id="UP001217089"/>
    </source>
</evidence>
<accession>A0ABQ9ENR4</accession>
<proteinExistence type="predicted"/>
<gene>
    <name evidence="1" type="ORF">KUTeg_017204</name>
</gene>
<dbReference type="EMBL" id="JARBDR010000814">
    <property type="protein sequence ID" value="KAJ8305247.1"/>
    <property type="molecule type" value="Genomic_DNA"/>
</dbReference>
<evidence type="ECO:0000313" key="1">
    <source>
        <dbReference type="EMBL" id="KAJ8305247.1"/>
    </source>
</evidence>
<protein>
    <recommendedName>
        <fullName evidence="3">Transposase Tc1-like domain-containing protein</fullName>
    </recommendedName>
</protein>
<name>A0ABQ9ENR4_TEGGR</name>
<reference evidence="1 2" key="1">
    <citation type="submission" date="2022-12" db="EMBL/GenBank/DDBJ databases">
        <title>Chromosome-level genome of Tegillarca granosa.</title>
        <authorList>
            <person name="Kim J."/>
        </authorList>
    </citation>
    <scope>NUCLEOTIDE SEQUENCE [LARGE SCALE GENOMIC DNA]</scope>
    <source>
        <strain evidence="1">Teg-2019</strain>
        <tissue evidence="1">Adductor muscle</tissue>
    </source>
</reference>
<sequence length="110" mass="12908">MIANDPGLWSKYRQTGSVADRPRRQRRRVTTYRQDRIITLSYLRNRFLNSTMTSRRKIDIHGRTVSSQTVQNRLRIVGIKCRRPKKAPILTNRHNKHAWHGQEGIFASPG</sequence>
<organism evidence="1 2">
    <name type="scientific">Tegillarca granosa</name>
    <name type="common">Malaysian cockle</name>
    <name type="synonym">Anadara granosa</name>
    <dbReference type="NCBI Taxonomy" id="220873"/>
    <lineage>
        <taxon>Eukaryota</taxon>
        <taxon>Metazoa</taxon>
        <taxon>Spiralia</taxon>
        <taxon>Lophotrochozoa</taxon>
        <taxon>Mollusca</taxon>
        <taxon>Bivalvia</taxon>
        <taxon>Autobranchia</taxon>
        <taxon>Pteriomorphia</taxon>
        <taxon>Arcoida</taxon>
        <taxon>Arcoidea</taxon>
        <taxon>Arcidae</taxon>
        <taxon>Tegillarca</taxon>
    </lineage>
</organism>